<evidence type="ECO:0008006" key="4">
    <source>
        <dbReference type="Google" id="ProtNLM"/>
    </source>
</evidence>
<dbReference type="SUPFAM" id="SSF54184">
    <property type="entry name" value="Penicillin-binding protein 2x (pbp-2x), c-terminal domain"/>
    <property type="match status" value="1"/>
</dbReference>
<name>A0A971M624_9BACT</name>
<dbReference type="Proteomes" id="UP000777265">
    <property type="component" value="Unassembled WGS sequence"/>
</dbReference>
<proteinExistence type="predicted"/>
<dbReference type="EMBL" id="JAAYEE010000286">
    <property type="protein sequence ID" value="NLW36718.1"/>
    <property type="molecule type" value="Genomic_DNA"/>
</dbReference>
<comment type="caution">
    <text evidence="2">The sequence shown here is derived from an EMBL/GenBank/DDBJ whole genome shotgun (WGS) entry which is preliminary data.</text>
</comment>
<evidence type="ECO:0000313" key="3">
    <source>
        <dbReference type="Proteomes" id="UP000777265"/>
    </source>
</evidence>
<feature type="region of interest" description="Disordered" evidence="1">
    <location>
        <begin position="60"/>
        <end position="94"/>
    </location>
</feature>
<evidence type="ECO:0000313" key="2">
    <source>
        <dbReference type="EMBL" id="NLW36718.1"/>
    </source>
</evidence>
<sequence>MNKKANRRAFFICLLIGVMYVSVAAGLPEKMSLARVSGERQAAATSMGVSMAKVGPGVSSAEVSAPVPGDQRINSEPAKAPIQGSAPQPAPADTNVTQRDDRFMEPGLFISIPLVCHAIEKGLIERDGLIFIRKESYNNGNCKKPIDILRDRDEQGLKAIARIVGRKQSLDFLKKEGIVLKHDIDNESIILGAGYAVEKEKLVALYSEYVPDEYGPLFPFVVRGMAMVKTGKGFDLMRAKGARLPSHGAGEQEWMMPNLLNLPMRAAIEKLTAHTSRIKVRGSGNVVEQYPRAFERTKGETECIIYGRSAK</sequence>
<accession>A0A971M624</accession>
<gene>
    <name evidence="2" type="ORF">GXY80_14770</name>
</gene>
<reference evidence="2" key="2">
    <citation type="submission" date="2020-01" db="EMBL/GenBank/DDBJ databases">
        <authorList>
            <person name="Campanaro S."/>
        </authorList>
    </citation>
    <scope>NUCLEOTIDE SEQUENCE</scope>
    <source>
        <strain evidence="2">AS06rmzACSIP_7</strain>
    </source>
</reference>
<organism evidence="2 3">
    <name type="scientific">Syntrophorhabdus aromaticivorans</name>
    <dbReference type="NCBI Taxonomy" id="328301"/>
    <lineage>
        <taxon>Bacteria</taxon>
        <taxon>Pseudomonadati</taxon>
        <taxon>Thermodesulfobacteriota</taxon>
        <taxon>Syntrophorhabdia</taxon>
        <taxon>Syntrophorhabdales</taxon>
        <taxon>Syntrophorhabdaceae</taxon>
        <taxon>Syntrophorhabdus</taxon>
    </lineage>
</organism>
<protein>
    <recommendedName>
        <fullName evidence="4">PASTA domain-containing protein</fullName>
    </recommendedName>
</protein>
<reference evidence="2" key="1">
    <citation type="journal article" date="2020" name="Biotechnol. Biofuels">
        <title>New insights from the biogas microbiome by comprehensive genome-resolved metagenomics of nearly 1600 species originating from multiple anaerobic digesters.</title>
        <authorList>
            <person name="Campanaro S."/>
            <person name="Treu L."/>
            <person name="Rodriguez-R L.M."/>
            <person name="Kovalovszki A."/>
            <person name="Ziels R.M."/>
            <person name="Maus I."/>
            <person name="Zhu X."/>
            <person name="Kougias P.G."/>
            <person name="Basile A."/>
            <person name="Luo G."/>
            <person name="Schluter A."/>
            <person name="Konstantinidis K.T."/>
            <person name="Angelidaki I."/>
        </authorList>
    </citation>
    <scope>NUCLEOTIDE SEQUENCE</scope>
    <source>
        <strain evidence="2">AS06rmzACSIP_7</strain>
    </source>
</reference>
<evidence type="ECO:0000256" key="1">
    <source>
        <dbReference type="SAM" id="MobiDB-lite"/>
    </source>
</evidence>
<dbReference type="AlphaFoldDB" id="A0A971M624"/>